<comment type="caution">
    <text evidence="1">The sequence shown here is derived from an EMBL/GenBank/DDBJ whole genome shotgun (WGS) entry which is preliminary data.</text>
</comment>
<dbReference type="EMBL" id="SDEE01000085">
    <property type="protein sequence ID" value="RXW22069.1"/>
    <property type="molecule type" value="Genomic_DNA"/>
</dbReference>
<evidence type="ECO:0000313" key="1">
    <source>
        <dbReference type="EMBL" id="RXW22069.1"/>
    </source>
</evidence>
<keyword evidence="2" id="KW-1185">Reference proteome</keyword>
<reference evidence="1 2" key="1">
    <citation type="submission" date="2019-01" db="EMBL/GenBank/DDBJ databases">
        <title>Draft genome sequence of Psathyrella aberdarensis IHI B618.</title>
        <authorList>
            <person name="Buettner E."/>
            <person name="Kellner H."/>
        </authorList>
    </citation>
    <scope>NUCLEOTIDE SEQUENCE [LARGE SCALE GENOMIC DNA]</scope>
    <source>
        <strain evidence="1 2">IHI B618</strain>
    </source>
</reference>
<dbReference type="AlphaFoldDB" id="A0A4Q2DPP9"/>
<evidence type="ECO:0000313" key="2">
    <source>
        <dbReference type="Proteomes" id="UP000290288"/>
    </source>
</evidence>
<sequence length="404" mass="46044">MAPTSHIIVQVSKYWRNVAKGTPQVWDHWVILNSYSKAGIEGKLEKLFPAMLNLYGRNLTRVYYCSTRSTKFLAPLLHTGQYTCLRIAGSVDKIRDVQGAQDMPLLEELLISDGDSSADSSPIVFNTPKLKRLSLHSSANVLSRFILPWYQITYFSYGPSYPLSNTGKIAPNVLQVLQGLPNLTYLHLMQSDSILLGQHVTLSNLRTFEIHDYELSLLGRQPLLHYLRAPLLERFDLVIPGETTTRSVEPYTHASQQLAPFLQTSSCLQRIRIAVIFGRQGLTYLDHQPRKTPESIYIWGTAPVFHELPSKILPNGYIPKELGYVKVLDSPKAVSVRDFVTLDRYIDRFMECEDSSSRYIDTPAEPMDAVIDPYYAHPRVQVLWDFLSGFTANDLNMDFYLQMF</sequence>
<organism evidence="1 2">
    <name type="scientific">Candolleomyces aberdarensis</name>
    <dbReference type="NCBI Taxonomy" id="2316362"/>
    <lineage>
        <taxon>Eukaryota</taxon>
        <taxon>Fungi</taxon>
        <taxon>Dikarya</taxon>
        <taxon>Basidiomycota</taxon>
        <taxon>Agaricomycotina</taxon>
        <taxon>Agaricomycetes</taxon>
        <taxon>Agaricomycetidae</taxon>
        <taxon>Agaricales</taxon>
        <taxon>Agaricineae</taxon>
        <taxon>Psathyrellaceae</taxon>
        <taxon>Candolleomyces</taxon>
    </lineage>
</organism>
<gene>
    <name evidence="1" type="ORF">EST38_g3780</name>
</gene>
<dbReference type="InterPro" id="IPR032675">
    <property type="entry name" value="LRR_dom_sf"/>
</dbReference>
<proteinExistence type="predicted"/>
<accession>A0A4Q2DPP9</accession>
<evidence type="ECO:0008006" key="3">
    <source>
        <dbReference type="Google" id="ProtNLM"/>
    </source>
</evidence>
<dbReference type="Gene3D" id="3.80.10.10">
    <property type="entry name" value="Ribonuclease Inhibitor"/>
    <property type="match status" value="1"/>
</dbReference>
<dbReference type="OrthoDB" id="2825482at2759"/>
<name>A0A4Q2DPP9_9AGAR</name>
<protein>
    <recommendedName>
        <fullName evidence="3">F-box domain-containing protein</fullName>
    </recommendedName>
</protein>
<dbReference type="Proteomes" id="UP000290288">
    <property type="component" value="Unassembled WGS sequence"/>
</dbReference>